<feature type="domain" description="Phospholipase/carboxylesterase/thioesterase" evidence="3">
    <location>
        <begin position="1"/>
        <end position="191"/>
    </location>
</feature>
<dbReference type="Gene3D" id="3.40.50.1820">
    <property type="entry name" value="alpha/beta hydrolase"/>
    <property type="match status" value="1"/>
</dbReference>
<reference evidence="4 5" key="1">
    <citation type="submission" date="2014-03" db="EMBL/GenBank/DDBJ databases">
        <title>complete genome sequence of Flavobacteriaceae bacterium JBKA-6.</title>
        <authorList>
            <person name="Takano T."/>
            <person name="Nakamura Y."/>
            <person name="Takuma S."/>
            <person name="Yasuike M."/>
            <person name="Matsuyama T."/>
            <person name="Sakai T."/>
            <person name="Fujiwara A."/>
            <person name="Kimoto K."/>
            <person name="Fukuda Y."/>
            <person name="Kondo H."/>
            <person name="Hirono I."/>
            <person name="Nakayasu C."/>
        </authorList>
    </citation>
    <scope>NUCLEOTIDE SEQUENCE [LARGE SCALE GENOMIC DNA]</scope>
    <source>
        <strain evidence="4 5">JBKA-6</strain>
    </source>
</reference>
<gene>
    <name evidence="4" type="ORF">JBKA6_1142</name>
</gene>
<dbReference type="PANTHER" id="PTHR10655">
    <property type="entry name" value="LYSOPHOSPHOLIPASE-RELATED"/>
    <property type="match status" value="1"/>
</dbReference>
<evidence type="ECO:0000256" key="2">
    <source>
        <dbReference type="ARBA" id="ARBA00022801"/>
    </source>
</evidence>
<keyword evidence="2" id="KW-0378">Hydrolase</keyword>
<dbReference type="SUPFAM" id="SSF53474">
    <property type="entry name" value="alpha/beta-Hydrolases"/>
    <property type="match status" value="1"/>
</dbReference>
<dbReference type="EMBL" id="AP014564">
    <property type="protein sequence ID" value="BAV95155.1"/>
    <property type="molecule type" value="Genomic_DNA"/>
</dbReference>
<dbReference type="InterPro" id="IPR050565">
    <property type="entry name" value="LYPA1-2/EST-like"/>
</dbReference>
<evidence type="ECO:0000259" key="3">
    <source>
        <dbReference type="Pfam" id="PF02230"/>
    </source>
</evidence>
<dbReference type="GO" id="GO:0016787">
    <property type="term" value="F:hydrolase activity"/>
    <property type="evidence" value="ECO:0007669"/>
    <property type="project" value="UniProtKB-KW"/>
</dbReference>
<proteinExistence type="inferred from homology"/>
<dbReference type="InterPro" id="IPR003140">
    <property type="entry name" value="PLipase/COase/thioEstase"/>
</dbReference>
<evidence type="ECO:0000256" key="1">
    <source>
        <dbReference type="ARBA" id="ARBA00006499"/>
    </source>
</evidence>
<organism evidence="4 5">
    <name type="scientific">Ichthyobacterium seriolicida</name>
    <dbReference type="NCBI Taxonomy" id="242600"/>
    <lineage>
        <taxon>Bacteria</taxon>
        <taxon>Pseudomonadati</taxon>
        <taxon>Bacteroidota</taxon>
        <taxon>Flavobacteriia</taxon>
        <taxon>Flavobacteriales</taxon>
        <taxon>Ichthyobacteriaceae</taxon>
        <taxon>Ichthyobacterium</taxon>
    </lineage>
</organism>
<dbReference type="Pfam" id="PF02230">
    <property type="entry name" value="Abhydrolase_2"/>
    <property type="match status" value="1"/>
</dbReference>
<accession>A0A1J1EB39</accession>
<name>A0A1J1EB39_9FLAO</name>
<dbReference type="PANTHER" id="PTHR10655:SF17">
    <property type="entry name" value="LYSOPHOSPHOLIPASE-LIKE PROTEIN 1"/>
    <property type="match status" value="1"/>
</dbReference>
<protein>
    <submittedName>
        <fullName evidence="4">Phospholipase</fullName>
    </submittedName>
</protein>
<evidence type="ECO:0000313" key="5">
    <source>
        <dbReference type="Proteomes" id="UP000243197"/>
    </source>
</evidence>
<keyword evidence="5" id="KW-1185">Reference proteome</keyword>
<dbReference type="KEGG" id="ise:JBKA6_1142"/>
<dbReference type="InterPro" id="IPR029058">
    <property type="entry name" value="AB_hydrolase_fold"/>
</dbReference>
<dbReference type="AlphaFoldDB" id="A0A1J1EB39"/>
<comment type="similarity">
    <text evidence="1">Belongs to the AB hydrolase superfamily. AB hydrolase 2 family.</text>
</comment>
<sequence length="192" mass="22317">MLHGYGSNKEDLFSFAEELPKEFCVISAQAPIEMDMGGYCWCEINFENEIKVINPQQIEMSVNLLLEFINEISEKYNLAPNEISFMGFSQGAILAYILALNYPKKVKNVLALSGYILEDFSPEFIKKEDYSHIDFFISHGKYDDVISINLPRESLEILKKFELNFSYKEYEMGHGIDKDCFDDMIQWINKKI</sequence>
<evidence type="ECO:0000313" key="4">
    <source>
        <dbReference type="EMBL" id="BAV95155.1"/>
    </source>
</evidence>
<dbReference type="Proteomes" id="UP000243197">
    <property type="component" value="Chromosome"/>
</dbReference>